<protein>
    <submittedName>
        <fullName evidence="1">Uncharacterized protein</fullName>
    </submittedName>
</protein>
<dbReference type="Proteomes" id="UP000054248">
    <property type="component" value="Unassembled WGS sequence"/>
</dbReference>
<dbReference type="HOGENOM" id="CLU_2851390_0_0_1"/>
<accession>A0A0C3QWS8</accession>
<keyword evidence="2" id="KW-1185">Reference proteome</keyword>
<proteinExistence type="predicted"/>
<evidence type="ECO:0000313" key="2">
    <source>
        <dbReference type="Proteomes" id="UP000054248"/>
    </source>
</evidence>
<sequence>MSTRETISRTLFHSYCPVHKTLEKRALVTPNAVQTTSTTSIAPNKSNNVAAAGKDATCFDIPTST</sequence>
<dbReference type="EMBL" id="KN822948">
    <property type="protein sequence ID" value="KIO33384.1"/>
    <property type="molecule type" value="Genomic_DNA"/>
</dbReference>
<reference evidence="2" key="2">
    <citation type="submission" date="2015-01" db="EMBL/GenBank/DDBJ databases">
        <title>Evolutionary Origins and Diversification of the Mycorrhizal Mutualists.</title>
        <authorList>
            <consortium name="DOE Joint Genome Institute"/>
            <consortium name="Mycorrhizal Genomics Consortium"/>
            <person name="Kohler A."/>
            <person name="Kuo A."/>
            <person name="Nagy L.G."/>
            <person name="Floudas D."/>
            <person name="Copeland A."/>
            <person name="Barry K.W."/>
            <person name="Cichocki N."/>
            <person name="Veneault-Fourrey C."/>
            <person name="LaButti K."/>
            <person name="Lindquist E.A."/>
            <person name="Lipzen A."/>
            <person name="Lundell T."/>
            <person name="Morin E."/>
            <person name="Murat C."/>
            <person name="Riley R."/>
            <person name="Ohm R."/>
            <person name="Sun H."/>
            <person name="Tunlid A."/>
            <person name="Henrissat B."/>
            <person name="Grigoriev I.V."/>
            <person name="Hibbett D.S."/>
            <person name="Martin F."/>
        </authorList>
    </citation>
    <scope>NUCLEOTIDE SEQUENCE [LARGE SCALE GENOMIC DNA]</scope>
    <source>
        <strain evidence="2">MUT 4182</strain>
    </source>
</reference>
<organism evidence="1 2">
    <name type="scientific">Tulasnella calospora MUT 4182</name>
    <dbReference type="NCBI Taxonomy" id="1051891"/>
    <lineage>
        <taxon>Eukaryota</taxon>
        <taxon>Fungi</taxon>
        <taxon>Dikarya</taxon>
        <taxon>Basidiomycota</taxon>
        <taxon>Agaricomycotina</taxon>
        <taxon>Agaricomycetes</taxon>
        <taxon>Cantharellales</taxon>
        <taxon>Tulasnellaceae</taxon>
        <taxon>Tulasnella</taxon>
    </lineage>
</organism>
<evidence type="ECO:0000313" key="1">
    <source>
        <dbReference type="EMBL" id="KIO33384.1"/>
    </source>
</evidence>
<gene>
    <name evidence="1" type="ORF">M407DRAFT_17651</name>
</gene>
<name>A0A0C3QWS8_9AGAM</name>
<dbReference type="AlphaFoldDB" id="A0A0C3QWS8"/>
<reference evidence="1 2" key="1">
    <citation type="submission" date="2014-04" db="EMBL/GenBank/DDBJ databases">
        <authorList>
            <consortium name="DOE Joint Genome Institute"/>
            <person name="Kuo A."/>
            <person name="Girlanda M."/>
            <person name="Perotto S."/>
            <person name="Kohler A."/>
            <person name="Nagy L.G."/>
            <person name="Floudas D."/>
            <person name="Copeland A."/>
            <person name="Barry K.W."/>
            <person name="Cichocki N."/>
            <person name="Veneault-Fourrey C."/>
            <person name="LaButti K."/>
            <person name="Lindquist E.A."/>
            <person name="Lipzen A."/>
            <person name="Lundell T."/>
            <person name="Morin E."/>
            <person name="Murat C."/>
            <person name="Sun H."/>
            <person name="Tunlid A."/>
            <person name="Henrissat B."/>
            <person name="Grigoriev I.V."/>
            <person name="Hibbett D.S."/>
            <person name="Martin F."/>
            <person name="Nordberg H.P."/>
            <person name="Cantor M.N."/>
            <person name="Hua S.X."/>
        </authorList>
    </citation>
    <scope>NUCLEOTIDE SEQUENCE [LARGE SCALE GENOMIC DNA]</scope>
    <source>
        <strain evidence="1 2">MUT 4182</strain>
    </source>
</reference>